<name>A0ABW5QWD9_9BACL</name>
<keyword evidence="3" id="KW-1185">Reference proteome</keyword>
<gene>
    <name evidence="2" type="ORF">ACFSW5_11295</name>
</gene>
<evidence type="ECO:0000259" key="1">
    <source>
        <dbReference type="Pfam" id="PF12867"/>
    </source>
</evidence>
<dbReference type="EMBL" id="JBHUMY010000011">
    <property type="protein sequence ID" value="MFD2660831.1"/>
    <property type="molecule type" value="Genomic_DNA"/>
</dbReference>
<dbReference type="Gene3D" id="1.20.120.450">
    <property type="entry name" value="dinb family like domain"/>
    <property type="match status" value="1"/>
</dbReference>
<dbReference type="InterPro" id="IPR024775">
    <property type="entry name" value="DinB-like"/>
</dbReference>
<dbReference type="SUPFAM" id="SSF109854">
    <property type="entry name" value="DinB/YfiT-like putative metalloenzymes"/>
    <property type="match status" value="1"/>
</dbReference>
<accession>A0ABW5QWD9</accession>
<comment type="caution">
    <text evidence="2">The sequence shown here is derived from an EMBL/GenBank/DDBJ whole genome shotgun (WGS) entry which is preliminary data.</text>
</comment>
<sequence length="150" mass="17727">MKDEIARLHAWIKEVPSKLQAFEEPELALRPQPGKWSKKEILGHLCDSALTNLQRFVRAQHEPLPYKVLTYNQDQWVERMNYRNLPSGHILNLWVVLNKQVAEVIANIPDERLLHSCRIADGSWVTLDWLVTDYVDHMEHHLNQIFRPFE</sequence>
<evidence type="ECO:0000313" key="3">
    <source>
        <dbReference type="Proteomes" id="UP001597493"/>
    </source>
</evidence>
<evidence type="ECO:0000313" key="2">
    <source>
        <dbReference type="EMBL" id="MFD2660831.1"/>
    </source>
</evidence>
<dbReference type="Proteomes" id="UP001597493">
    <property type="component" value="Unassembled WGS sequence"/>
</dbReference>
<protein>
    <submittedName>
        <fullName evidence="2">DinB family protein</fullName>
    </submittedName>
</protein>
<proteinExistence type="predicted"/>
<dbReference type="RefSeq" id="WP_379272801.1">
    <property type="nucleotide sequence ID" value="NZ_JBHUGT010000045.1"/>
</dbReference>
<feature type="domain" description="DinB-like" evidence="1">
    <location>
        <begin position="19"/>
        <end position="145"/>
    </location>
</feature>
<dbReference type="InterPro" id="IPR034660">
    <property type="entry name" value="DinB/YfiT-like"/>
</dbReference>
<dbReference type="Pfam" id="PF12867">
    <property type="entry name" value="DinB_2"/>
    <property type="match status" value="1"/>
</dbReference>
<organism evidence="2 3">
    <name type="scientific">Paenibacillus thailandensis</name>
    <dbReference type="NCBI Taxonomy" id="393250"/>
    <lineage>
        <taxon>Bacteria</taxon>
        <taxon>Bacillati</taxon>
        <taxon>Bacillota</taxon>
        <taxon>Bacilli</taxon>
        <taxon>Bacillales</taxon>
        <taxon>Paenibacillaceae</taxon>
        <taxon>Paenibacillus</taxon>
    </lineage>
</organism>
<reference evidence="3" key="1">
    <citation type="journal article" date="2019" name="Int. J. Syst. Evol. Microbiol.">
        <title>The Global Catalogue of Microorganisms (GCM) 10K type strain sequencing project: providing services to taxonomists for standard genome sequencing and annotation.</title>
        <authorList>
            <consortium name="The Broad Institute Genomics Platform"/>
            <consortium name="The Broad Institute Genome Sequencing Center for Infectious Disease"/>
            <person name="Wu L."/>
            <person name="Ma J."/>
        </authorList>
    </citation>
    <scope>NUCLEOTIDE SEQUENCE [LARGE SCALE GENOMIC DNA]</scope>
    <source>
        <strain evidence="3">TISTR 1827</strain>
    </source>
</reference>